<dbReference type="AlphaFoldDB" id="A0A3M7C021"/>
<reference evidence="1 2" key="1">
    <citation type="journal article" date="2018" name="BMC Genomics">
        <title>Genomic evidence for intraspecific hybridization in a clonal and extremely halotolerant yeast.</title>
        <authorList>
            <person name="Gostincar C."/>
            <person name="Stajich J.E."/>
            <person name="Zupancic J."/>
            <person name="Zalar P."/>
            <person name="Gunde-Cimerman N."/>
        </authorList>
    </citation>
    <scope>NUCLEOTIDE SEQUENCE [LARGE SCALE GENOMIC DNA]</scope>
    <source>
        <strain evidence="1 2">EXF-10513</strain>
    </source>
</reference>
<evidence type="ECO:0000313" key="2">
    <source>
        <dbReference type="Proteomes" id="UP000269539"/>
    </source>
</evidence>
<dbReference type="EMBL" id="QWIO01003342">
    <property type="protein sequence ID" value="RMY45146.1"/>
    <property type="molecule type" value="Genomic_DNA"/>
</dbReference>
<organism evidence="1 2">
    <name type="scientific">Hortaea werneckii</name>
    <name type="common">Black yeast</name>
    <name type="synonym">Cladosporium werneckii</name>
    <dbReference type="NCBI Taxonomy" id="91943"/>
    <lineage>
        <taxon>Eukaryota</taxon>
        <taxon>Fungi</taxon>
        <taxon>Dikarya</taxon>
        <taxon>Ascomycota</taxon>
        <taxon>Pezizomycotina</taxon>
        <taxon>Dothideomycetes</taxon>
        <taxon>Dothideomycetidae</taxon>
        <taxon>Mycosphaerellales</taxon>
        <taxon>Teratosphaeriaceae</taxon>
        <taxon>Hortaea</taxon>
    </lineage>
</organism>
<evidence type="ECO:0000313" key="1">
    <source>
        <dbReference type="EMBL" id="RMY45146.1"/>
    </source>
</evidence>
<accession>A0A3M7C021</accession>
<protein>
    <submittedName>
        <fullName evidence="1">Uncharacterized protein</fullName>
    </submittedName>
</protein>
<comment type="caution">
    <text evidence="1">The sequence shown here is derived from an EMBL/GenBank/DDBJ whole genome shotgun (WGS) entry which is preliminary data.</text>
</comment>
<name>A0A3M7C021_HORWE</name>
<dbReference type="VEuPathDB" id="FungiDB:BTJ68_08959"/>
<gene>
    <name evidence="1" type="ORF">D0864_15496</name>
</gene>
<proteinExistence type="predicted"/>
<dbReference type="Proteomes" id="UP000269539">
    <property type="component" value="Unassembled WGS sequence"/>
</dbReference>
<sequence>MSLAFADKRPGYFSNTKPAERVEDLLKFYGLAKWGFIVYRCTYGGDARWARFMTRLNTRKDHLLREVYHKPKLEDLSLDGATRDGIRRRFREWENFKAEIPNGLDEFKEQFLMRENPRYNSCIHVDSDAMESVTPRFRRTGRTNDRLHNYDESEPEVEGSRLYDVGWMMVDATSLVPAAYSTFIKSSSWDRLYCRPPKILER</sequence>